<feature type="non-terminal residue" evidence="1">
    <location>
        <position position="1"/>
    </location>
</feature>
<comment type="caution">
    <text evidence="1">The sequence shown here is derived from an EMBL/GenBank/DDBJ whole genome shotgun (WGS) entry which is preliminary data.</text>
</comment>
<protein>
    <submittedName>
        <fullName evidence="1">Uncharacterized protein</fullName>
    </submittedName>
</protein>
<keyword evidence="2" id="KW-1185">Reference proteome</keyword>
<organism evidence="1 2">
    <name type="scientific">Mycena albidolilacea</name>
    <dbReference type="NCBI Taxonomy" id="1033008"/>
    <lineage>
        <taxon>Eukaryota</taxon>
        <taxon>Fungi</taxon>
        <taxon>Dikarya</taxon>
        <taxon>Basidiomycota</taxon>
        <taxon>Agaricomycotina</taxon>
        <taxon>Agaricomycetes</taxon>
        <taxon>Agaricomycetidae</taxon>
        <taxon>Agaricales</taxon>
        <taxon>Marasmiineae</taxon>
        <taxon>Mycenaceae</taxon>
        <taxon>Mycena</taxon>
    </lineage>
</organism>
<accession>A0AAD6ZCQ0</accession>
<evidence type="ECO:0000313" key="2">
    <source>
        <dbReference type="Proteomes" id="UP001218218"/>
    </source>
</evidence>
<evidence type="ECO:0000313" key="1">
    <source>
        <dbReference type="EMBL" id="KAJ7315525.1"/>
    </source>
</evidence>
<name>A0AAD6ZCQ0_9AGAR</name>
<sequence length="85" mass="9718">NVQHNCYMANCKSTSECLRIQEHVESNTTESFIVHKHLDRFIISSHVFHNTHLLRATLPRNLLAPIPSSKTGEQSMLNLLLHSAR</sequence>
<dbReference type="EMBL" id="JARIHO010000061">
    <property type="protein sequence ID" value="KAJ7315525.1"/>
    <property type="molecule type" value="Genomic_DNA"/>
</dbReference>
<reference evidence="1" key="1">
    <citation type="submission" date="2023-03" db="EMBL/GenBank/DDBJ databases">
        <title>Massive genome expansion in bonnet fungi (Mycena s.s.) driven by repeated elements and novel gene families across ecological guilds.</title>
        <authorList>
            <consortium name="Lawrence Berkeley National Laboratory"/>
            <person name="Harder C.B."/>
            <person name="Miyauchi S."/>
            <person name="Viragh M."/>
            <person name="Kuo A."/>
            <person name="Thoen E."/>
            <person name="Andreopoulos B."/>
            <person name="Lu D."/>
            <person name="Skrede I."/>
            <person name="Drula E."/>
            <person name="Henrissat B."/>
            <person name="Morin E."/>
            <person name="Kohler A."/>
            <person name="Barry K."/>
            <person name="LaButti K."/>
            <person name="Morin E."/>
            <person name="Salamov A."/>
            <person name="Lipzen A."/>
            <person name="Mereny Z."/>
            <person name="Hegedus B."/>
            <person name="Baldrian P."/>
            <person name="Stursova M."/>
            <person name="Weitz H."/>
            <person name="Taylor A."/>
            <person name="Grigoriev I.V."/>
            <person name="Nagy L.G."/>
            <person name="Martin F."/>
            <person name="Kauserud H."/>
        </authorList>
    </citation>
    <scope>NUCLEOTIDE SEQUENCE</scope>
    <source>
        <strain evidence="1">CBHHK002</strain>
    </source>
</reference>
<dbReference type="Proteomes" id="UP001218218">
    <property type="component" value="Unassembled WGS sequence"/>
</dbReference>
<proteinExistence type="predicted"/>
<gene>
    <name evidence="1" type="ORF">DFH08DRAFT_665836</name>
</gene>
<dbReference type="AlphaFoldDB" id="A0AAD6ZCQ0"/>
<feature type="non-terminal residue" evidence="1">
    <location>
        <position position="85"/>
    </location>
</feature>